<gene>
    <name evidence="1" type="ORF">JCM16774_1905</name>
</gene>
<evidence type="ECO:0008006" key="3">
    <source>
        <dbReference type="Google" id="ProtNLM"/>
    </source>
</evidence>
<dbReference type="STRING" id="714315.GCA_000516535_01910"/>
<dbReference type="GO" id="GO:0044010">
    <property type="term" value="P:single-species biofilm formation"/>
    <property type="evidence" value="ECO:0007669"/>
    <property type="project" value="TreeGrafter"/>
</dbReference>
<dbReference type="RefSeq" id="WP_026738124.1">
    <property type="nucleotide sequence ID" value="NZ_AP019822.1"/>
</dbReference>
<accession>A0A510JCA3</accession>
<protein>
    <recommendedName>
        <fullName evidence="3">YhcH/YjgK/YiaL family protein</fullName>
    </recommendedName>
</protein>
<dbReference type="KEGG" id="lgo:JCM16774_1905"/>
<name>A0A510JCA3_9FUSO</name>
<dbReference type="SUPFAM" id="SSF51197">
    <property type="entry name" value="Clavaminate synthase-like"/>
    <property type="match status" value="1"/>
</dbReference>
<dbReference type="AlphaFoldDB" id="A0A510JCA3"/>
<dbReference type="Pfam" id="PF04074">
    <property type="entry name" value="DUF386"/>
    <property type="match status" value="1"/>
</dbReference>
<sequence>MYLFKSLPEFKFKFEGEKKWDRLFSSLNETNKMRDNIFYNNTDSLIIMKTNLNMSGSKFEGHKRYMDIYYILEGESEIEINLKKNLELYKQYEDITDTEYYTGKGEKINLKKGCILVAEINEAIKFLKDENTQKIVVKLTVE</sequence>
<dbReference type="InterPro" id="IPR004375">
    <property type="entry name" value="NanQ/TabA/YiaL"/>
</dbReference>
<dbReference type="EMBL" id="AP019822">
    <property type="protein sequence ID" value="BBM36959.1"/>
    <property type="molecule type" value="Genomic_DNA"/>
</dbReference>
<dbReference type="Proteomes" id="UP000321606">
    <property type="component" value="Chromosome"/>
</dbReference>
<reference evidence="1 2" key="1">
    <citation type="submission" date="2019-07" db="EMBL/GenBank/DDBJ databases">
        <title>Complete Genome Sequence of Leptotrichia goodfellowii Strain JCM 16774.</title>
        <authorList>
            <person name="Watanabe S."/>
            <person name="Cui L."/>
        </authorList>
    </citation>
    <scope>NUCLEOTIDE SEQUENCE [LARGE SCALE GENOMIC DNA]</scope>
    <source>
        <strain evidence="1 2">JCM16774</strain>
    </source>
</reference>
<organism evidence="1 2">
    <name type="scientific">Pseudoleptotrichia goodfellowii</name>
    <dbReference type="NCBI Taxonomy" id="157692"/>
    <lineage>
        <taxon>Bacteria</taxon>
        <taxon>Fusobacteriati</taxon>
        <taxon>Fusobacteriota</taxon>
        <taxon>Fusobacteriia</taxon>
        <taxon>Fusobacteriales</taxon>
        <taxon>Leptotrichiaceae</taxon>
        <taxon>Pseudoleptotrichia</taxon>
    </lineage>
</organism>
<dbReference type="InterPro" id="IPR037012">
    <property type="entry name" value="NanQ/TabA/YiaL_sf"/>
</dbReference>
<dbReference type="PANTHER" id="PTHR34986">
    <property type="entry name" value="EVOLVED BETA-GALACTOSIDASE SUBUNIT BETA"/>
    <property type="match status" value="1"/>
</dbReference>
<dbReference type="GO" id="GO:0005829">
    <property type="term" value="C:cytosol"/>
    <property type="evidence" value="ECO:0007669"/>
    <property type="project" value="TreeGrafter"/>
</dbReference>
<dbReference type="Gene3D" id="2.60.120.370">
    <property type="entry name" value="YhcH/YjgK/YiaL"/>
    <property type="match status" value="1"/>
</dbReference>
<evidence type="ECO:0000313" key="1">
    <source>
        <dbReference type="EMBL" id="BBM36959.1"/>
    </source>
</evidence>
<dbReference type="PANTHER" id="PTHR34986:SF4">
    <property type="entry name" value="EVOLVED BETA-GALACTOSIDASE SUBUNIT BETA-RELATED"/>
    <property type="match status" value="1"/>
</dbReference>
<evidence type="ECO:0000313" key="2">
    <source>
        <dbReference type="Proteomes" id="UP000321606"/>
    </source>
</evidence>
<proteinExistence type="predicted"/>